<gene>
    <name evidence="2" type="ordered locus">Hoch_0954</name>
</gene>
<dbReference type="EMBL" id="CP001804">
    <property type="protein sequence ID" value="ACY13557.1"/>
    <property type="molecule type" value="Genomic_DNA"/>
</dbReference>
<dbReference type="eggNOG" id="ENOG502Z9QR">
    <property type="taxonomic scope" value="Bacteria"/>
</dbReference>
<accession>D0LQJ7</accession>
<dbReference type="Proteomes" id="UP000001880">
    <property type="component" value="Chromosome"/>
</dbReference>
<feature type="domain" description="ABC-three component systems C-terminal" evidence="1">
    <location>
        <begin position="165"/>
        <end position="310"/>
    </location>
</feature>
<dbReference type="InterPro" id="IPR046917">
    <property type="entry name" value="ABC-3C_CTD12"/>
</dbReference>
<protein>
    <recommendedName>
        <fullName evidence="1">ABC-three component systems C-terminal domain-containing protein</fullName>
    </recommendedName>
</protein>
<dbReference type="RefSeq" id="WP_012826176.1">
    <property type="nucleotide sequence ID" value="NC_013440.1"/>
</dbReference>
<reference evidence="2 3" key="1">
    <citation type="journal article" date="2010" name="Stand. Genomic Sci.">
        <title>Complete genome sequence of Haliangium ochraceum type strain (SMP-2).</title>
        <authorList>
            <consortium name="US DOE Joint Genome Institute (JGI-PGF)"/>
            <person name="Ivanova N."/>
            <person name="Daum C."/>
            <person name="Lang E."/>
            <person name="Abt B."/>
            <person name="Kopitz M."/>
            <person name="Saunders E."/>
            <person name="Lapidus A."/>
            <person name="Lucas S."/>
            <person name="Glavina Del Rio T."/>
            <person name="Nolan M."/>
            <person name="Tice H."/>
            <person name="Copeland A."/>
            <person name="Cheng J.F."/>
            <person name="Chen F."/>
            <person name="Bruce D."/>
            <person name="Goodwin L."/>
            <person name="Pitluck S."/>
            <person name="Mavromatis K."/>
            <person name="Pati A."/>
            <person name="Mikhailova N."/>
            <person name="Chen A."/>
            <person name="Palaniappan K."/>
            <person name="Land M."/>
            <person name="Hauser L."/>
            <person name="Chang Y.J."/>
            <person name="Jeffries C.D."/>
            <person name="Detter J.C."/>
            <person name="Brettin T."/>
            <person name="Rohde M."/>
            <person name="Goker M."/>
            <person name="Bristow J."/>
            <person name="Markowitz V."/>
            <person name="Eisen J.A."/>
            <person name="Hugenholtz P."/>
            <person name="Kyrpides N.C."/>
            <person name="Klenk H.P."/>
        </authorList>
    </citation>
    <scope>NUCLEOTIDE SEQUENCE [LARGE SCALE GENOMIC DNA]</scope>
    <source>
        <strain evidence="3">DSM 14365 / CIP 107738 / JCM 11303 / AJ 13395 / SMP-2</strain>
    </source>
</reference>
<evidence type="ECO:0000259" key="1">
    <source>
        <dbReference type="Pfam" id="PF20279"/>
    </source>
</evidence>
<evidence type="ECO:0000313" key="2">
    <source>
        <dbReference type="EMBL" id="ACY13557.1"/>
    </source>
</evidence>
<organism evidence="2 3">
    <name type="scientific">Haliangium ochraceum (strain DSM 14365 / JCM 11303 / SMP-2)</name>
    <dbReference type="NCBI Taxonomy" id="502025"/>
    <lineage>
        <taxon>Bacteria</taxon>
        <taxon>Pseudomonadati</taxon>
        <taxon>Myxococcota</taxon>
        <taxon>Polyangia</taxon>
        <taxon>Haliangiales</taxon>
        <taxon>Kofleriaceae</taxon>
        <taxon>Haliangium</taxon>
    </lineage>
</organism>
<dbReference type="STRING" id="502025.Hoch_0954"/>
<dbReference type="AlphaFoldDB" id="D0LQJ7"/>
<dbReference type="Pfam" id="PF20279">
    <property type="entry name" value="CTD12"/>
    <property type="match status" value="1"/>
</dbReference>
<name>D0LQJ7_HALO1</name>
<keyword evidence="3" id="KW-1185">Reference proteome</keyword>
<dbReference type="HOGENOM" id="CLU_870862_0_0_7"/>
<dbReference type="KEGG" id="hoh:Hoch_0954"/>
<dbReference type="OrthoDB" id="7820209at2"/>
<sequence>MRYMLYDLRPGQFENLVVELCHELLGAGVQNFATGPDGGRDAKFCGTAQNYPSQAEPLVGTTIVQAKHTSDVVGRFSDGDFGGASATSTISEEIPRIRALREADQLDHYILFANRRLGGNTDERIKGRLIAETGVSSVYLIGVEQIERYIKRYDYIATTLRGFEHDLPLRASPDDLAEVITAIAAVQSDIDWPATPSASSLQRVAFKKKNEINGLSGEFARYITRNYLKHFDVVEAFLADPINVHAHKAYLDAVDEFAGKLIAYRGNFETYDKLLDYLVNRLIERDGDLRAQKRLTRTVFYFMYWACDIGATEEEIGDAPPE</sequence>
<proteinExistence type="predicted"/>
<evidence type="ECO:0000313" key="3">
    <source>
        <dbReference type="Proteomes" id="UP000001880"/>
    </source>
</evidence>